<dbReference type="GeneID" id="56036957"/>
<keyword evidence="3" id="KW-1185">Reference proteome</keyword>
<feature type="transmembrane region" description="Helical" evidence="1">
    <location>
        <begin position="61"/>
        <end position="82"/>
    </location>
</feature>
<evidence type="ECO:0000256" key="1">
    <source>
        <dbReference type="SAM" id="Phobius"/>
    </source>
</evidence>
<dbReference type="Pfam" id="PF17647">
    <property type="entry name" value="DUF5518"/>
    <property type="match status" value="1"/>
</dbReference>
<protein>
    <submittedName>
        <fullName evidence="2">DUF5518 domain-containing protein</fullName>
    </submittedName>
</protein>
<accession>A0A7D5Q8T3</accession>
<keyword evidence="1" id="KW-0812">Transmembrane</keyword>
<organism evidence="2 3">
    <name type="scientific">Halorarum salinum</name>
    <dbReference type="NCBI Taxonomy" id="2743089"/>
    <lineage>
        <taxon>Archaea</taxon>
        <taxon>Methanobacteriati</taxon>
        <taxon>Methanobacteriota</taxon>
        <taxon>Stenosarchaea group</taxon>
        <taxon>Halobacteria</taxon>
        <taxon>Halobacteriales</taxon>
        <taxon>Haloferacaceae</taxon>
        <taxon>Halorarum</taxon>
    </lineage>
</organism>
<gene>
    <name evidence="2" type="ORF">HUG12_05820</name>
</gene>
<keyword evidence="1" id="KW-1133">Transmembrane helix</keyword>
<keyword evidence="1" id="KW-0472">Membrane</keyword>
<name>A0A7D5Q8T3_9EURY</name>
<dbReference type="Proteomes" id="UP000509626">
    <property type="component" value="Chromosome"/>
</dbReference>
<dbReference type="EMBL" id="CP058579">
    <property type="protein sequence ID" value="QLG61276.1"/>
    <property type="molecule type" value="Genomic_DNA"/>
</dbReference>
<feature type="transmembrane region" description="Helical" evidence="1">
    <location>
        <begin position="7"/>
        <end position="24"/>
    </location>
</feature>
<feature type="transmembrane region" description="Helical" evidence="1">
    <location>
        <begin position="30"/>
        <end position="49"/>
    </location>
</feature>
<dbReference type="InterPro" id="IPR040493">
    <property type="entry name" value="DUF5518"/>
</dbReference>
<sequence>MIDWRAVSWGFVTFLMVAVIGSGLPVVGQLGAGIVGGLVAGYLAGGGVLNGAVHGAIAGSLTGVAFTLLVAFFGGLLGLAGGGPFGGVVGGTGLLVLGFLVTLVFALDSAVAGAIGAFVAE</sequence>
<dbReference type="AlphaFoldDB" id="A0A7D5Q8T3"/>
<reference evidence="2 3" key="1">
    <citation type="submission" date="2020-06" db="EMBL/GenBank/DDBJ databases">
        <title>NJ-3-1, isolated from saline soil.</title>
        <authorList>
            <person name="Cui H.L."/>
            <person name="Shi X."/>
        </authorList>
    </citation>
    <scope>NUCLEOTIDE SEQUENCE [LARGE SCALE GENOMIC DNA]</scope>
    <source>
        <strain evidence="2 3">NJ-3-1</strain>
    </source>
</reference>
<dbReference type="KEGG" id="halu:HUG12_05820"/>
<dbReference type="RefSeq" id="WP_179267861.1">
    <property type="nucleotide sequence ID" value="NZ_CP058579.1"/>
</dbReference>
<feature type="transmembrane region" description="Helical" evidence="1">
    <location>
        <begin position="94"/>
        <end position="120"/>
    </location>
</feature>
<proteinExistence type="predicted"/>
<evidence type="ECO:0000313" key="2">
    <source>
        <dbReference type="EMBL" id="QLG61276.1"/>
    </source>
</evidence>
<evidence type="ECO:0000313" key="3">
    <source>
        <dbReference type="Proteomes" id="UP000509626"/>
    </source>
</evidence>